<evidence type="ECO:0008006" key="4">
    <source>
        <dbReference type="Google" id="ProtNLM"/>
    </source>
</evidence>
<keyword evidence="3" id="KW-1185">Reference proteome</keyword>
<feature type="region of interest" description="Disordered" evidence="1">
    <location>
        <begin position="1"/>
        <end position="47"/>
    </location>
</feature>
<protein>
    <recommendedName>
        <fullName evidence="4">Phage P22-like portal protein</fullName>
    </recommendedName>
</protein>
<feature type="compositionally biased region" description="Low complexity" evidence="1">
    <location>
        <begin position="274"/>
        <end position="283"/>
    </location>
</feature>
<gene>
    <name evidence="2" type="ORF">SAMN04487993_1008214</name>
</gene>
<evidence type="ECO:0000313" key="3">
    <source>
        <dbReference type="Proteomes" id="UP000199093"/>
    </source>
</evidence>
<dbReference type="Proteomes" id="UP000199093">
    <property type="component" value="Unassembled WGS sequence"/>
</dbReference>
<accession>A0A1G8MSR4</accession>
<proteinExistence type="predicted"/>
<dbReference type="RefSeq" id="WP_089846998.1">
    <property type="nucleotide sequence ID" value="NZ_FNEJ01000008.1"/>
</dbReference>
<organism evidence="2 3">
    <name type="scientific">Salipiger marinus</name>
    <dbReference type="NCBI Taxonomy" id="555512"/>
    <lineage>
        <taxon>Bacteria</taxon>
        <taxon>Pseudomonadati</taxon>
        <taxon>Pseudomonadota</taxon>
        <taxon>Alphaproteobacteria</taxon>
        <taxon>Rhodobacterales</taxon>
        <taxon>Roseobacteraceae</taxon>
        <taxon>Salipiger</taxon>
    </lineage>
</organism>
<dbReference type="OrthoDB" id="7224166at2"/>
<dbReference type="EMBL" id="FNEJ01000008">
    <property type="protein sequence ID" value="SDI70350.1"/>
    <property type="molecule type" value="Genomic_DNA"/>
</dbReference>
<dbReference type="AlphaFoldDB" id="A0A1G8MSR4"/>
<name>A0A1G8MSR4_9RHOB</name>
<sequence length="739" mass="82446">MADRREIVPTASVGSDGDAVPHELVRDEMLHDLPEEDEDGTQGPDPEYTFWDEQIRAALIYENRWRSEALEAERLYFGPDNDPGKGGDAEAASKQNRITDKTALIHANIDVLRPLIYSDTPQPVARRRFHGDGRKDPVALHAAEVCQRLAEFMVDADGFDIAMEGARDDWLIAGRGQARAIYTAELGLAEDGQTPVKIKEEVKARPVEWQRLTFAPSTSFEQAPWGAIEVPMTHRKVKERFGEEAAAAMTFDDLGLKQASRGISDEDQDRADASADSATGTATPSPFATAPVWEIWVRESQEVVWWSPNHKQGVLDKQPDPLGLERFFPFPRPLLATTKGQQMTPRPDIKYYERRATEIDVATEKMRTILDALSVSGLFPGQMQQEVKKLLSGRNEMVAVSDWVGLIEKGGSSSLIQWLPIEAMIRALQALAQMREQAKDAMFEASGVSDVMRASSDPSETATAQQIKGRYAGLRLSERQKRMAFFARDMLRIMVEIALEHFDLETIAEICQLDLQVTEAERLIMLARQEALQAQFQTLMQAHQMIQQQAEQGLYQGPVPPAPEPPEDQHIPEASIETVVARLRSDWGRKITVQIETQSTVLADEQADKEARIEFLSAFATFVSELAPLAGTGQFDYKTVKELLLFGVRGFPKSRTLESLITSLPDEPQGEPPEDTQVTVAKIKAEADRLLQEMEQKHELELEQLKLRGKVGADLVGKAAETMANPPERHNLASHTRGN</sequence>
<evidence type="ECO:0000313" key="2">
    <source>
        <dbReference type="EMBL" id="SDI70350.1"/>
    </source>
</evidence>
<evidence type="ECO:0000256" key="1">
    <source>
        <dbReference type="SAM" id="MobiDB-lite"/>
    </source>
</evidence>
<feature type="region of interest" description="Disordered" evidence="1">
    <location>
        <begin position="262"/>
        <end position="284"/>
    </location>
</feature>
<reference evidence="2 3" key="1">
    <citation type="submission" date="2016-10" db="EMBL/GenBank/DDBJ databases">
        <authorList>
            <person name="de Groot N.N."/>
        </authorList>
    </citation>
    <scope>NUCLEOTIDE SEQUENCE [LARGE SCALE GENOMIC DNA]</scope>
    <source>
        <strain evidence="2 3">DSM 26424</strain>
    </source>
</reference>
<dbReference type="STRING" id="555512.SAMN04487993_1008214"/>
<feature type="compositionally biased region" description="Basic and acidic residues" evidence="1">
    <location>
        <begin position="19"/>
        <end position="33"/>
    </location>
</feature>